<dbReference type="AlphaFoldDB" id="A0A8H7EML1"/>
<name>A0A8H7EML1_9FUNG</name>
<dbReference type="PANTHER" id="PTHR24148:SF64">
    <property type="entry name" value="HETEROKARYON INCOMPATIBILITY DOMAIN-CONTAINING PROTEIN"/>
    <property type="match status" value="1"/>
</dbReference>
<dbReference type="InterPro" id="IPR052895">
    <property type="entry name" value="HetReg/Transcr_Mod"/>
</dbReference>
<protein>
    <recommendedName>
        <fullName evidence="1">Heterokaryon incompatibility domain-containing protein</fullName>
    </recommendedName>
</protein>
<sequence length="421" mass="49166">MSEIVLLDTGSDFNNIKCISMTFDEDIPQYYAISYRWGRHPVWKAQTPNYMAYITSVSQDNLIRLCEILRSQIRYVWIDVVCINQADIFHRKMAIKNMDKIYRRAERIIAVPDLCYCDGYPRMQNVTKEDIDLAVKKISQYEAHCSKSSDFQERRRIWPSKGVIFVREVIQEWACRCWVISERVIGLKDNKLDIIIVRAGGTKISYEEWRSYLFVDWNINFDQATLVNTIINSKSTKYIDRLFAILPHTKYQNAVRKLVDEGRSVANMVDLKMTLLDILDIEGKIVLLRHSVSEQGDFRRVLPLFTKRKKYRLPAASLSDQNHYCNVEPALQDGKPAIKVSGYYNIKPTPAACRKLSNLFGLKAKSVLDIVLVKEHRGYYTNPWQRCLRCIKTNGIWIVDSIRNEQVPQNECYKRGEFVVF</sequence>
<dbReference type="EMBL" id="JABAYA010000124">
    <property type="protein sequence ID" value="KAF7724294.1"/>
    <property type="molecule type" value="Genomic_DNA"/>
</dbReference>
<evidence type="ECO:0000313" key="2">
    <source>
        <dbReference type="EMBL" id="KAF7724294.1"/>
    </source>
</evidence>
<dbReference type="OrthoDB" id="5071163at2759"/>
<dbReference type="InterPro" id="IPR010730">
    <property type="entry name" value="HET"/>
</dbReference>
<evidence type="ECO:0000313" key="3">
    <source>
        <dbReference type="Proteomes" id="UP000605846"/>
    </source>
</evidence>
<dbReference type="Pfam" id="PF06985">
    <property type="entry name" value="HET"/>
    <property type="match status" value="1"/>
</dbReference>
<organism evidence="2 3">
    <name type="scientific">Apophysomyces ossiformis</name>
    <dbReference type="NCBI Taxonomy" id="679940"/>
    <lineage>
        <taxon>Eukaryota</taxon>
        <taxon>Fungi</taxon>
        <taxon>Fungi incertae sedis</taxon>
        <taxon>Mucoromycota</taxon>
        <taxon>Mucoromycotina</taxon>
        <taxon>Mucoromycetes</taxon>
        <taxon>Mucorales</taxon>
        <taxon>Mucorineae</taxon>
        <taxon>Mucoraceae</taxon>
        <taxon>Apophysomyces</taxon>
    </lineage>
</organism>
<keyword evidence="3" id="KW-1185">Reference proteome</keyword>
<accession>A0A8H7EML1</accession>
<feature type="domain" description="Heterokaryon incompatibility" evidence="1">
    <location>
        <begin position="30"/>
        <end position="182"/>
    </location>
</feature>
<dbReference type="Proteomes" id="UP000605846">
    <property type="component" value="Unassembled WGS sequence"/>
</dbReference>
<reference evidence="2" key="1">
    <citation type="submission" date="2020-01" db="EMBL/GenBank/DDBJ databases">
        <title>Genome Sequencing of Three Apophysomyces-Like Fungal Strains Confirms a Novel Fungal Genus in the Mucoromycota with divergent Burkholderia-like Endosymbiotic Bacteria.</title>
        <authorList>
            <person name="Stajich J.E."/>
            <person name="Macias A.M."/>
            <person name="Carter-House D."/>
            <person name="Lovett B."/>
            <person name="Kasson L.R."/>
            <person name="Berry K."/>
            <person name="Grigoriev I."/>
            <person name="Chang Y."/>
            <person name="Spatafora J."/>
            <person name="Kasson M.T."/>
        </authorList>
    </citation>
    <scope>NUCLEOTIDE SEQUENCE</scope>
    <source>
        <strain evidence="2">NRRL A-21654</strain>
    </source>
</reference>
<evidence type="ECO:0000259" key="1">
    <source>
        <dbReference type="Pfam" id="PF06985"/>
    </source>
</evidence>
<gene>
    <name evidence="2" type="ORF">EC973_001195</name>
</gene>
<proteinExistence type="predicted"/>
<dbReference type="PANTHER" id="PTHR24148">
    <property type="entry name" value="ANKYRIN REPEAT DOMAIN-CONTAINING PROTEIN 39 HOMOLOG-RELATED"/>
    <property type="match status" value="1"/>
</dbReference>
<comment type="caution">
    <text evidence="2">The sequence shown here is derived from an EMBL/GenBank/DDBJ whole genome shotgun (WGS) entry which is preliminary data.</text>
</comment>